<feature type="transmembrane region" description="Helical" evidence="1">
    <location>
        <begin position="400"/>
        <end position="422"/>
    </location>
</feature>
<protein>
    <submittedName>
        <fullName evidence="3">FHA domain-containing protein</fullName>
    </submittedName>
</protein>
<dbReference type="EMBL" id="FOQA01000003">
    <property type="protein sequence ID" value="SFH83919.1"/>
    <property type="molecule type" value="Genomic_DNA"/>
</dbReference>
<evidence type="ECO:0000259" key="2">
    <source>
        <dbReference type="PROSITE" id="PS50006"/>
    </source>
</evidence>
<dbReference type="STRING" id="69895.SAMN05192551_103225"/>
<sequence length="434" mass="48757">MNHQIKIVEGPDQGKIISLSEQAVLVGRDPTQCHLILTDEEASRRHARFSRDPTGALWVEDLDSRNGTYVNEKWIQEATKINKEDRLRIGSNRFKIDEAVATETASDGIGAMKESKECVLIGRNPTNHVVINDPKVSREQARIDVYSGTCYVTNLSSHTNTCINGKAVTEPTILPPSSWIQILEYQYYFDGKALLNRQGEVVANLVSSQPVHDGKTSFSKALKAPVQGVSILRWLVGSILALIPIVGFLSNGYRCHMMRNGQRQEFQLPVWQEWSSLFFTGIQFFVIRAGYYLLPMVFFLFVLFFAPPAPVESWLGLLGYLRGWLLLIGVIGLLMTAGILPMALALFADTGSIREARKIEKAIAMIRWNPGQYFSVYCLLAGLWLVLGIFMLLFPYAGAVAAIFGAFYIHSVASLLFGEYYSRWKTMPDQNRSW</sequence>
<dbReference type="InterPro" id="IPR008984">
    <property type="entry name" value="SMAD_FHA_dom_sf"/>
</dbReference>
<reference evidence="4" key="1">
    <citation type="submission" date="2016-10" db="EMBL/GenBank/DDBJ databases">
        <authorList>
            <person name="Varghese N."/>
            <person name="Submissions S."/>
        </authorList>
    </citation>
    <scope>NUCLEOTIDE SEQUENCE [LARGE SCALE GENOMIC DNA]</scope>
    <source>
        <strain evidence="4">Z-7934</strain>
    </source>
</reference>
<organism evidence="3 4">
    <name type="scientific">Tindallia magadiensis</name>
    <dbReference type="NCBI Taxonomy" id="69895"/>
    <lineage>
        <taxon>Bacteria</taxon>
        <taxon>Bacillati</taxon>
        <taxon>Bacillota</taxon>
        <taxon>Clostridia</taxon>
        <taxon>Peptostreptococcales</taxon>
        <taxon>Tindalliaceae</taxon>
        <taxon>Tindallia</taxon>
    </lineage>
</organism>
<dbReference type="OrthoDB" id="9816434at2"/>
<dbReference type="InterPro" id="IPR000253">
    <property type="entry name" value="FHA_dom"/>
</dbReference>
<accession>A0A1I3DBF5</accession>
<keyword evidence="1" id="KW-1133">Transmembrane helix</keyword>
<dbReference type="Gene3D" id="2.60.200.20">
    <property type="match status" value="2"/>
</dbReference>
<evidence type="ECO:0000313" key="3">
    <source>
        <dbReference type="EMBL" id="SFH83919.1"/>
    </source>
</evidence>
<dbReference type="InterPro" id="IPR050923">
    <property type="entry name" value="Cell_Proc_Reg/RNA_Proc"/>
</dbReference>
<evidence type="ECO:0000313" key="4">
    <source>
        <dbReference type="Proteomes" id="UP000199287"/>
    </source>
</evidence>
<dbReference type="Pfam" id="PF16697">
    <property type="entry name" value="Yop-YscD_cpl"/>
    <property type="match status" value="1"/>
</dbReference>
<dbReference type="Pfam" id="PF13197">
    <property type="entry name" value="DUF4013"/>
    <property type="match status" value="1"/>
</dbReference>
<proteinExistence type="predicted"/>
<feature type="transmembrane region" description="Helical" evidence="1">
    <location>
        <begin position="374"/>
        <end position="394"/>
    </location>
</feature>
<dbReference type="AlphaFoldDB" id="A0A1I3DBF5"/>
<keyword evidence="4" id="KW-1185">Reference proteome</keyword>
<dbReference type="CDD" id="cd00060">
    <property type="entry name" value="FHA"/>
    <property type="match status" value="2"/>
</dbReference>
<dbReference type="Pfam" id="PF00498">
    <property type="entry name" value="FHA"/>
    <property type="match status" value="1"/>
</dbReference>
<keyword evidence="1" id="KW-0472">Membrane</keyword>
<feature type="domain" description="FHA" evidence="2">
    <location>
        <begin position="119"/>
        <end position="168"/>
    </location>
</feature>
<dbReference type="PROSITE" id="PS50006">
    <property type="entry name" value="FHA_DOMAIN"/>
    <property type="match status" value="2"/>
</dbReference>
<dbReference type="InterPro" id="IPR032030">
    <property type="entry name" value="YscD_cytoplasmic_dom"/>
</dbReference>
<dbReference type="Proteomes" id="UP000199287">
    <property type="component" value="Unassembled WGS sequence"/>
</dbReference>
<name>A0A1I3DBF5_9FIRM</name>
<gene>
    <name evidence="3" type="ORF">SAMN05192551_103225</name>
</gene>
<dbReference type="RefSeq" id="WP_093371262.1">
    <property type="nucleotide sequence ID" value="NZ_FOQA01000003.1"/>
</dbReference>
<dbReference type="PANTHER" id="PTHR23308">
    <property type="entry name" value="NUCLEAR INHIBITOR OF PROTEIN PHOSPHATASE-1"/>
    <property type="match status" value="1"/>
</dbReference>
<feature type="transmembrane region" description="Helical" evidence="1">
    <location>
        <begin position="324"/>
        <end position="348"/>
    </location>
</feature>
<feature type="transmembrane region" description="Helical" evidence="1">
    <location>
        <begin position="274"/>
        <end position="304"/>
    </location>
</feature>
<keyword evidence="1" id="KW-0812">Transmembrane</keyword>
<dbReference type="SMART" id="SM00240">
    <property type="entry name" value="FHA"/>
    <property type="match status" value="2"/>
</dbReference>
<dbReference type="SUPFAM" id="SSF49879">
    <property type="entry name" value="SMAD/FHA domain"/>
    <property type="match status" value="2"/>
</dbReference>
<dbReference type="InterPro" id="IPR025098">
    <property type="entry name" value="DUF4013"/>
</dbReference>
<evidence type="ECO:0000256" key="1">
    <source>
        <dbReference type="SAM" id="Phobius"/>
    </source>
</evidence>
<feature type="transmembrane region" description="Helical" evidence="1">
    <location>
        <begin position="231"/>
        <end position="253"/>
    </location>
</feature>
<feature type="domain" description="FHA" evidence="2">
    <location>
        <begin position="24"/>
        <end position="75"/>
    </location>
</feature>